<reference evidence="9" key="4">
    <citation type="submission" date="2025-09" db="UniProtKB">
        <authorList>
            <consortium name="Ensembl"/>
        </authorList>
    </citation>
    <scope>IDENTIFICATION</scope>
</reference>
<keyword evidence="1" id="KW-0479">Metal-binding</keyword>
<dbReference type="SUPFAM" id="SSF49899">
    <property type="entry name" value="Concanavalin A-like lectins/glucanases"/>
    <property type="match status" value="1"/>
</dbReference>
<dbReference type="InterPro" id="IPR050143">
    <property type="entry name" value="TRIM/RBCC"/>
</dbReference>
<dbReference type="Proteomes" id="UP000018467">
    <property type="component" value="Unassembled WGS sequence"/>
</dbReference>
<protein>
    <submittedName>
        <fullName evidence="9">E3 ubiquitin-protein ligase TRIM39-like</fullName>
    </submittedName>
</protein>
<dbReference type="PROSITE" id="PS50119">
    <property type="entry name" value="ZF_BBOX"/>
    <property type="match status" value="1"/>
</dbReference>
<dbReference type="InterPro" id="IPR001841">
    <property type="entry name" value="Znf_RING"/>
</dbReference>
<dbReference type="SUPFAM" id="SSF57850">
    <property type="entry name" value="RING/U-box"/>
    <property type="match status" value="1"/>
</dbReference>
<dbReference type="FunCoup" id="W5KB28">
    <property type="interactions" value="186"/>
</dbReference>
<organism evidence="9 10">
    <name type="scientific">Astyanax mexicanus</name>
    <name type="common">Blind cave fish</name>
    <name type="synonym">Astyanax fasciatus mexicanus</name>
    <dbReference type="NCBI Taxonomy" id="7994"/>
    <lineage>
        <taxon>Eukaryota</taxon>
        <taxon>Metazoa</taxon>
        <taxon>Chordata</taxon>
        <taxon>Craniata</taxon>
        <taxon>Vertebrata</taxon>
        <taxon>Euteleostomi</taxon>
        <taxon>Actinopterygii</taxon>
        <taxon>Neopterygii</taxon>
        <taxon>Teleostei</taxon>
        <taxon>Ostariophysi</taxon>
        <taxon>Characiformes</taxon>
        <taxon>Characoidei</taxon>
        <taxon>Acestrorhamphidae</taxon>
        <taxon>Acestrorhamphinae</taxon>
        <taxon>Astyanax</taxon>
    </lineage>
</organism>
<evidence type="ECO:0000256" key="1">
    <source>
        <dbReference type="ARBA" id="ARBA00022723"/>
    </source>
</evidence>
<dbReference type="Pfam" id="PF13445">
    <property type="entry name" value="zf-RING_UBOX"/>
    <property type="match status" value="1"/>
</dbReference>
<keyword evidence="10" id="KW-1185">Reference proteome</keyword>
<reference evidence="10" key="1">
    <citation type="submission" date="2013-03" db="EMBL/GenBank/DDBJ databases">
        <authorList>
            <person name="Jeffery W."/>
            <person name="Warren W."/>
            <person name="Wilson R.K."/>
        </authorList>
    </citation>
    <scope>NUCLEOTIDE SEQUENCE</scope>
    <source>
        <strain evidence="10">female</strain>
    </source>
</reference>
<dbReference type="Gene3D" id="2.60.120.920">
    <property type="match status" value="1"/>
</dbReference>
<dbReference type="Pfam" id="PF13765">
    <property type="entry name" value="PRY"/>
    <property type="match status" value="1"/>
</dbReference>
<dbReference type="Pfam" id="PF00643">
    <property type="entry name" value="zf-B_box"/>
    <property type="match status" value="1"/>
</dbReference>
<evidence type="ECO:0000256" key="3">
    <source>
        <dbReference type="ARBA" id="ARBA00022833"/>
    </source>
</evidence>
<dbReference type="PROSITE" id="PS50089">
    <property type="entry name" value="ZF_RING_2"/>
    <property type="match status" value="1"/>
</dbReference>
<dbReference type="Gene3D" id="3.30.160.60">
    <property type="entry name" value="Classic Zinc Finger"/>
    <property type="match status" value="1"/>
</dbReference>
<dbReference type="AlphaFoldDB" id="W5KB28"/>
<dbReference type="InterPro" id="IPR000315">
    <property type="entry name" value="Znf_B-box"/>
</dbReference>
<dbReference type="SMART" id="SM00449">
    <property type="entry name" value="SPRY"/>
    <property type="match status" value="1"/>
</dbReference>
<dbReference type="InterPro" id="IPR027370">
    <property type="entry name" value="Znf-RING_euk"/>
</dbReference>
<dbReference type="SMART" id="SM00336">
    <property type="entry name" value="BBOX"/>
    <property type="match status" value="1"/>
</dbReference>
<keyword evidence="5" id="KW-0175">Coiled coil</keyword>
<evidence type="ECO:0000313" key="10">
    <source>
        <dbReference type="Proteomes" id="UP000018467"/>
    </source>
</evidence>
<dbReference type="eggNOG" id="KOG2177">
    <property type="taxonomic scope" value="Eukaryota"/>
</dbReference>
<dbReference type="CDD" id="cd12893">
    <property type="entry name" value="SPRY_PRY_TRIM35"/>
    <property type="match status" value="1"/>
</dbReference>
<evidence type="ECO:0000256" key="2">
    <source>
        <dbReference type="ARBA" id="ARBA00022771"/>
    </source>
</evidence>
<dbReference type="STRING" id="7994.ENSAMXP00000004789"/>
<dbReference type="PROSITE" id="PS00518">
    <property type="entry name" value="ZF_RING_1"/>
    <property type="match status" value="1"/>
</dbReference>
<dbReference type="GO" id="GO:0008270">
    <property type="term" value="F:zinc ion binding"/>
    <property type="evidence" value="ECO:0007669"/>
    <property type="project" value="UniProtKB-KW"/>
</dbReference>
<evidence type="ECO:0000259" key="8">
    <source>
        <dbReference type="PROSITE" id="PS50188"/>
    </source>
</evidence>
<dbReference type="Gene3D" id="3.30.40.10">
    <property type="entry name" value="Zinc/RING finger domain, C3HC4 (zinc finger)"/>
    <property type="match status" value="1"/>
</dbReference>
<dbReference type="HOGENOM" id="CLU_013137_6_4_1"/>
<accession>W5KB28</accession>
<feature type="domain" description="B box-type" evidence="7">
    <location>
        <begin position="85"/>
        <end position="126"/>
    </location>
</feature>
<feature type="domain" description="RING-type" evidence="6">
    <location>
        <begin position="13"/>
        <end position="53"/>
    </location>
</feature>
<dbReference type="SMART" id="SM00589">
    <property type="entry name" value="PRY"/>
    <property type="match status" value="1"/>
</dbReference>
<evidence type="ECO:0000259" key="7">
    <source>
        <dbReference type="PROSITE" id="PS50119"/>
    </source>
</evidence>
<dbReference type="PRINTS" id="PR01407">
    <property type="entry name" value="BUTYPHLNCDUF"/>
</dbReference>
<evidence type="ECO:0000313" key="9">
    <source>
        <dbReference type="Ensembl" id="ENSAMXP00000004789.2"/>
    </source>
</evidence>
<evidence type="ECO:0000256" key="4">
    <source>
        <dbReference type="PROSITE-ProRule" id="PRU00024"/>
    </source>
</evidence>
<dbReference type="InterPro" id="IPR013083">
    <property type="entry name" value="Znf_RING/FYVE/PHD"/>
</dbReference>
<keyword evidence="2 4" id="KW-0863">Zinc-finger</keyword>
<evidence type="ECO:0000256" key="5">
    <source>
        <dbReference type="SAM" id="Coils"/>
    </source>
</evidence>
<dbReference type="InterPro" id="IPR001870">
    <property type="entry name" value="B30.2/SPRY"/>
</dbReference>
<keyword evidence="3" id="KW-0862">Zinc</keyword>
<dbReference type="InterPro" id="IPR017907">
    <property type="entry name" value="Znf_RING_CS"/>
</dbReference>
<dbReference type="InterPro" id="IPR013320">
    <property type="entry name" value="ConA-like_dom_sf"/>
</dbReference>
<dbReference type="Ensembl" id="ENSAMXT00000004789.2">
    <property type="protein sequence ID" value="ENSAMXP00000004789.2"/>
    <property type="gene ID" value="ENSAMXG00000004684.2"/>
</dbReference>
<dbReference type="InterPro" id="IPR043136">
    <property type="entry name" value="B30.2/SPRY_sf"/>
</dbReference>
<evidence type="ECO:0000259" key="6">
    <source>
        <dbReference type="PROSITE" id="PS50089"/>
    </source>
</evidence>
<sequence>MASKSFLVQDLTCPVCFEIFRVPVVLNCSHSVCKECLQKFWESKGSRECPVCRRKSSNDNLLINLALKNLCENFLQERSGRTSAGSETLCSLHGENLRIFCLDHQQPVCWVCQTSRKHTDHRFRPIDEAATDCKEELRTALNPLKEKLEIFKKCKLNWDQTADHIKTQARRTEKQIKEDFEKLHQFLRDEEAARITALREEEEQKSQMMKEKIEKMSREISALSDTIRGVEEEMGAEDVPFLQNYKTTVERTQCTLQDPESQSGALLNVEKHLSNLKFSVWKKMQEILQFTPVTLDLNSAHPKLIVSEDLISVRRGDDKLQLPDNPERFDDWFCVVGSESFNSGIHCWDVEVGDGDLCYVGVMLESAERKGGIFSRRGVWALRCWDGEYGFRSTPQNPTVLSVSVEVRRVRVKLDWNRGKLSFSDPLTNTHLHTITHTFTERLVPFFRTTDSLTISPVQISVSVNQ</sequence>
<dbReference type="InParanoid" id="W5KB28"/>
<dbReference type="PANTHER" id="PTHR24103">
    <property type="entry name" value="E3 UBIQUITIN-PROTEIN LIGASE TRIM"/>
    <property type="match status" value="1"/>
</dbReference>
<name>W5KB28_ASTMX</name>
<dbReference type="SMART" id="SM00184">
    <property type="entry name" value="RING"/>
    <property type="match status" value="1"/>
</dbReference>
<dbReference type="GeneTree" id="ENSGT01030000234583"/>
<feature type="domain" description="B30.2/SPRY" evidence="8">
    <location>
        <begin position="273"/>
        <end position="466"/>
    </location>
</feature>
<proteinExistence type="predicted"/>
<reference evidence="10" key="2">
    <citation type="journal article" date="2014" name="Nat. Commun.">
        <title>The cavefish genome reveals candidate genes for eye loss.</title>
        <authorList>
            <person name="McGaugh S.E."/>
            <person name="Gross J.B."/>
            <person name="Aken B."/>
            <person name="Blin M."/>
            <person name="Borowsky R."/>
            <person name="Chalopin D."/>
            <person name="Hinaux H."/>
            <person name="Jeffery W.R."/>
            <person name="Keene A."/>
            <person name="Ma L."/>
            <person name="Minx P."/>
            <person name="Murphy D."/>
            <person name="O'Quin K.E."/>
            <person name="Retaux S."/>
            <person name="Rohner N."/>
            <person name="Searle S.M."/>
            <person name="Stahl B.A."/>
            <person name="Tabin C."/>
            <person name="Volff J.N."/>
            <person name="Yoshizawa M."/>
            <person name="Warren W.C."/>
        </authorList>
    </citation>
    <scope>NUCLEOTIDE SEQUENCE [LARGE SCALE GENOMIC DNA]</scope>
    <source>
        <strain evidence="10">female</strain>
    </source>
</reference>
<dbReference type="InterPro" id="IPR003879">
    <property type="entry name" value="Butyrophylin_SPRY"/>
</dbReference>
<feature type="coiled-coil region" evidence="5">
    <location>
        <begin position="199"/>
        <end position="233"/>
    </location>
</feature>
<dbReference type="Pfam" id="PF00622">
    <property type="entry name" value="SPRY"/>
    <property type="match status" value="1"/>
</dbReference>
<dbReference type="PROSITE" id="PS50188">
    <property type="entry name" value="B302_SPRY"/>
    <property type="match status" value="1"/>
</dbReference>
<dbReference type="InterPro" id="IPR003877">
    <property type="entry name" value="SPRY_dom"/>
</dbReference>
<dbReference type="Bgee" id="ENSAMXG00000004684">
    <property type="expression patterns" value="Expressed in olfactory epithelium and 13 other cell types or tissues"/>
</dbReference>
<reference evidence="9" key="3">
    <citation type="submission" date="2025-08" db="UniProtKB">
        <authorList>
            <consortium name="Ensembl"/>
        </authorList>
    </citation>
    <scope>IDENTIFICATION</scope>
</reference>
<dbReference type="SUPFAM" id="SSF57845">
    <property type="entry name" value="B-box zinc-binding domain"/>
    <property type="match status" value="1"/>
</dbReference>
<dbReference type="InterPro" id="IPR006574">
    <property type="entry name" value="PRY"/>
</dbReference>